<dbReference type="AlphaFoldDB" id="A0A0X8GYK9"/>
<protein>
    <submittedName>
        <fullName evidence="2">Uncharacterized protein</fullName>
    </submittedName>
</protein>
<dbReference type="Proteomes" id="UP000063781">
    <property type="component" value="Chromosome"/>
</dbReference>
<reference evidence="2 3" key="1">
    <citation type="submission" date="2015-10" db="EMBL/GenBank/DDBJ databases">
        <title>Erysipelothrix larvae sp. LV19 isolated from the larval gut of the rhinoceros beetle, Trypoxylus dichotomus.</title>
        <authorList>
            <person name="Lim S."/>
            <person name="Kim B.-C."/>
        </authorList>
    </citation>
    <scope>NUCLEOTIDE SEQUENCE [LARGE SCALE GENOMIC DNA]</scope>
    <source>
        <strain evidence="2 3">LV19</strain>
    </source>
</reference>
<dbReference type="RefSeq" id="WP_067630729.1">
    <property type="nucleotide sequence ID" value="NZ_CP013213.1"/>
</dbReference>
<evidence type="ECO:0000313" key="3">
    <source>
        <dbReference type="Proteomes" id="UP000063781"/>
    </source>
</evidence>
<evidence type="ECO:0000256" key="1">
    <source>
        <dbReference type="SAM" id="Phobius"/>
    </source>
</evidence>
<dbReference type="STRING" id="1514105.AOC36_02060"/>
<proteinExistence type="predicted"/>
<evidence type="ECO:0000313" key="2">
    <source>
        <dbReference type="EMBL" id="AMC92810.1"/>
    </source>
</evidence>
<keyword evidence="1" id="KW-0472">Membrane</keyword>
<organism evidence="2 3">
    <name type="scientific">Erysipelothrix larvae</name>
    <dbReference type="NCBI Taxonomy" id="1514105"/>
    <lineage>
        <taxon>Bacteria</taxon>
        <taxon>Bacillati</taxon>
        <taxon>Bacillota</taxon>
        <taxon>Erysipelotrichia</taxon>
        <taxon>Erysipelotrichales</taxon>
        <taxon>Erysipelotrichaceae</taxon>
        <taxon>Erysipelothrix</taxon>
    </lineage>
</organism>
<keyword evidence="1" id="KW-0812">Transmembrane</keyword>
<dbReference type="EMBL" id="CP013213">
    <property type="protein sequence ID" value="AMC92810.1"/>
    <property type="molecule type" value="Genomic_DNA"/>
</dbReference>
<feature type="transmembrane region" description="Helical" evidence="1">
    <location>
        <begin position="27"/>
        <end position="45"/>
    </location>
</feature>
<accession>A0A0X8GYK9</accession>
<dbReference type="KEGG" id="erl:AOC36_02060"/>
<gene>
    <name evidence="2" type="ORF">AOC36_02060</name>
</gene>
<keyword evidence="3" id="KW-1185">Reference proteome</keyword>
<sequence length="71" mass="7912">MNKQTVNQKSNEMKGCFYAEKEQTNTLVGIIFILAIAVGVGTIFLSSFPKIGDQVIETVERQFNRIESGND</sequence>
<name>A0A0X8GYK9_9FIRM</name>
<keyword evidence="1" id="KW-1133">Transmembrane helix</keyword>